<comment type="caution">
    <text evidence="2">The sequence shown here is derived from an EMBL/GenBank/DDBJ whole genome shotgun (WGS) entry which is preliminary data.</text>
</comment>
<evidence type="ECO:0000313" key="3">
    <source>
        <dbReference type="Proteomes" id="UP000800984"/>
    </source>
</evidence>
<evidence type="ECO:0000313" key="2">
    <source>
        <dbReference type="EMBL" id="NHM01156.1"/>
    </source>
</evidence>
<evidence type="ECO:0000256" key="1">
    <source>
        <dbReference type="SAM" id="Phobius"/>
    </source>
</evidence>
<organism evidence="2 3">
    <name type="scientific">Flavobacterium difficile</name>
    <dbReference type="NCBI Taxonomy" id="2709659"/>
    <lineage>
        <taxon>Bacteria</taxon>
        <taxon>Pseudomonadati</taxon>
        <taxon>Bacteroidota</taxon>
        <taxon>Flavobacteriia</taxon>
        <taxon>Flavobacteriales</taxon>
        <taxon>Flavobacteriaceae</taxon>
        <taxon>Flavobacterium</taxon>
    </lineage>
</organism>
<feature type="transmembrane region" description="Helical" evidence="1">
    <location>
        <begin position="124"/>
        <end position="149"/>
    </location>
</feature>
<name>A0ABX0I6S0_9FLAO</name>
<sequence length="229" mass="27358">MGNLTLHEVIHEFWHGITHTDKGILNLLKSLFFTPKEVYFGYFSGQRKKYFSPVTFFLIATTIYIFLKIRIFDFQDYLFNYGDEMGRLLIETTKFKSIYLIPLEVLITWLAFRNKSNLAKIIVFWLFLNGFIFCIEILATPIFFALINYKIVIDKLFYLICLGIIFWHLKLVFSSNKWHDYLKLFIIVNIVFLLDYLISGYLLFGEKIWFYTKSENLFQLLLNGYKSII</sequence>
<dbReference type="EMBL" id="JAAJBT010000002">
    <property type="protein sequence ID" value="NHM01156.1"/>
    <property type="molecule type" value="Genomic_DNA"/>
</dbReference>
<dbReference type="Proteomes" id="UP000800984">
    <property type="component" value="Unassembled WGS sequence"/>
</dbReference>
<dbReference type="InterPro" id="IPR022134">
    <property type="entry name" value="DUF3667"/>
</dbReference>
<feature type="transmembrane region" description="Helical" evidence="1">
    <location>
        <begin position="95"/>
        <end position="112"/>
    </location>
</feature>
<dbReference type="RefSeq" id="WP_166076214.1">
    <property type="nucleotide sequence ID" value="NZ_JAAJBT010000002.1"/>
</dbReference>
<protein>
    <submittedName>
        <fullName evidence="2">DUF3667 domain-containing protein</fullName>
    </submittedName>
</protein>
<feature type="transmembrane region" description="Helical" evidence="1">
    <location>
        <begin position="181"/>
        <end position="204"/>
    </location>
</feature>
<accession>A0ABX0I6S0</accession>
<keyword evidence="3" id="KW-1185">Reference proteome</keyword>
<feature type="transmembrane region" description="Helical" evidence="1">
    <location>
        <begin position="156"/>
        <end position="175"/>
    </location>
</feature>
<keyword evidence="1" id="KW-0472">Membrane</keyword>
<reference evidence="2 3" key="1">
    <citation type="submission" date="2020-02" db="EMBL/GenBank/DDBJ databases">
        <authorList>
            <person name="Chen W.-M."/>
        </authorList>
    </citation>
    <scope>NUCLEOTIDE SEQUENCE [LARGE SCALE GENOMIC DNA]</scope>
    <source>
        <strain evidence="2 3">KDG-16</strain>
    </source>
</reference>
<proteinExistence type="predicted"/>
<keyword evidence="1" id="KW-1133">Transmembrane helix</keyword>
<feature type="transmembrane region" description="Helical" evidence="1">
    <location>
        <begin position="50"/>
        <end position="67"/>
    </location>
</feature>
<dbReference type="Pfam" id="PF12412">
    <property type="entry name" value="DUF3667"/>
    <property type="match status" value="1"/>
</dbReference>
<gene>
    <name evidence="2" type="ORF">G4D72_03415</name>
</gene>
<keyword evidence="1" id="KW-0812">Transmembrane</keyword>